<dbReference type="PANTHER" id="PTHR11806">
    <property type="entry name" value="GLUCOSE INHIBITED DIVISION PROTEIN A"/>
    <property type="match status" value="1"/>
</dbReference>
<organism evidence="12 13">
    <name type="scientific">Pelotomaculum schinkii</name>
    <dbReference type="NCBI Taxonomy" id="78350"/>
    <lineage>
        <taxon>Bacteria</taxon>
        <taxon>Bacillati</taxon>
        <taxon>Bacillota</taxon>
        <taxon>Clostridia</taxon>
        <taxon>Eubacteriales</taxon>
        <taxon>Desulfotomaculaceae</taxon>
        <taxon>Pelotomaculum</taxon>
    </lineage>
</organism>
<keyword evidence="6 10" id="KW-0819">tRNA processing</keyword>
<dbReference type="NCBIfam" id="TIGR00137">
    <property type="entry name" value="gid_trmFO"/>
    <property type="match status" value="1"/>
</dbReference>
<dbReference type="AlphaFoldDB" id="A0A4Y7RD99"/>
<dbReference type="GO" id="GO:0002098">
    <property type="term" value="P:tRNA wobble uridine modification"/>
    <property type="evidence" value="ECO:0007669"/>
    <property type="project" value="TreeGrafter"/>
</dbReference>
<dbReference type="SUPFAM" id="SSF51905">
    <property type="entry name" value="FAD/NAD(P)-binding domain"/>
    <property type="match status" value="1"/>
</dbReference>
<evidence type="ECO:0000256" key="2">
    <source>
        <dbReference type="ARBA" id="ARBA00022490"/>
    </source>
</evidence>
<comment type="cofactor">
    <cofactor evidence="1 10">
        <name>FAD</name>
        <dbReference type="ChEBI" id="CHEBI:57692"/>
    </cofactor>
</comment>
<dbReference type="RefSeq" id="WP_190238890.1">
    <property type="nucleotide sequence ID" value="NZ_QFGA01000001.1"/>
</dbReference>
<evidence type="ECO:0000256" key="1">
    <source>
        <dbReference type="ARBA" id="ARBA00001974"/>
    </source>
</evidence>
<dbReference type="Proteomes" id="UP000298324">
    <property type="component" value="Unassembled WGS sequence"/>
</dbReference>
<keyword evidence="8 10" id="KW-0521">NADP</keyword>
<gene>
    <name evidence="10 12" type="primary">trmFO</name>
    <name evidence="12" type="ORF">Psch_00255</name>
</gene>
<evidence type="ECO:0000259" key="11">
    <source>
        <dbReference type="Pfam" id="PF01134"/>
    </source>
</evidence>
<comment type="caution">
    <text evidence="12">The sequence shown here is derived from an EMBL/GenBank/DDBJ whole genome shotgun (WGS) entry which is preliminary data.</text>
</comment>
<evidence type="ECO:0000256" key="4">
    <source>
        <dbReference type="ARBA" id="ARBA00022630"/>
    </source>
</evidence>
<keyword evidence="2 10" id="KW-0963">Cytoplasm</keyword>
<sequence length="440" mass="48702">MQDRTVTIIGAGLAGSEAAWQVARKGIKVKLYEMRPDKQTPAHRGSLFAELVCSNSLRASSLENAVGLLKEEMRRMGSLIMRCADKFRVPAGGALAVDRELFSSCVTETLYQHPLIEICRTEVTAIPEDDTVILATGPLTSEAMAENIRQFSGEEYLYFYDAVAPIVSGDSINMDQVFRSSRYGKGEAAYLNCPMDEEQYQTFWDALVKAEKAPRKEFEQSTHFEGCLPVEVLAARGKDTLLYGPLKPVGLIDPKTGKRPFAVVQLRQENADATMYNLVGFQTGLKWSEQTRVFRLIPGLEKAEFLRLGVMHRNTYINSPALLNPTYESKKRPGLFFAGQLTGVEGYVESSAAGLVAGINAARRAAGKETLAFPGDTGHGSLAHYITSADPAHFQPMNISFGLFPPLDHKIRDKKERYRLIAQRSLESLSAFINNIYISL</sequence>
<accession>A0A4Y7RD99</accession>
<dbReference type="FunFam" id="3.50.50.60:FF:000035">
    <property type="entry name" value="Methylenetetrahydrofolate--tRNA-(uracil-5-)-methyltransferase TrmFO"/>
    <property type="match status" value="1"/>
</dbReference>
<dbReference type="EC" id="2.1.1.74" evidence="10"/>
<dbReference type="HAMAP" id="MF_01037">
    <property type="entry name" value="TrmFO"/>
    <property type="match status" value="1"/>
</dbReference>
<evidence type="ECO:0000256" key="7">
    <source>
        <dbReference type="ARBA" id="ARBA00022827"/>
    </source>
</evidence>
<dbReference type="GO" id="GO:0047151">
    <property type="term" value="F:tRNA (uracil(54)-C5)-methyltransferase activity, 5,10-methylenetetrahydrofolate-dependent"/>
    <property type="evidence" value="ECO:0007669"/>
    <property type="project" value="UniProtKB-UniRule"/>
</dbReference>
<dbReference type="InterPro" id="IPR020595">
    <property type="entry name" value="MnmG-rel_CS"/>
</dbReference>
<evidence type="ECO:0000256" key="8">
    <source>
        <dbReference type="ARBA" id="ARBA00022857"/>
    </source>
</evidence>
<dbReference type="GO" id="GO:0050660">
    <property type="term" value="F:flavin adenine dinucleotide binding"/>
    <property type="evidence" value="ECO:0007669"/>
    <property type="project" value="UniProtKB-UniRule"/>
</dbReference>
<protein>
    <recommendedName>
        <fullName evidence="10">Methylenetetrahydrofolate--tRNA-(uracil-5-)-methyltransferase TrmFO</fullName>
        <ecNumber evidence="10">2.1.1.74</ecNumber>
    </recommendedName>
    <alternativeName>
        <fullName evidence="10">Folate-dependent tRNA (uracil-5-)-methyltransferase</fullName>
    </alternativeName>
    <alternativeName>
        <fullName evidence="10">Folate-dependent tRNA(M-5-U54)-methyltransferase</fullName>
    </alternativeName>
</protein>
<evidence type="ECO:0000256" key="6">
    <source>
        <dbReference type="ARBA" id="ARBA00022694"/>
    </source>
</evidence>
<dbReference type="InterPro" id="IPR036188">
    <property type="entry name" value="FAD/NAD-bd_sf"/>
</dbReference>
<keyword evidence="5 10" id="KW-0808">Transferase</keyword>
<evidence type="ECO:0000256" key="9">
    <source>
        <dbReference type="ARBA" id="ARBA00023027"/>
    </source>
</evidence>
<evidence type="ECO:0000256" key="3">
    <source>
        <dbReference type="ARBA" id="ARBA00022603"/>
    </source>
</evidence>
<dbReference type="InterPro" id="IPR040131">
    <property type="entry name" value="MnmG_N"/>
</dbReference>
<keyword evidence="9 10" id="KW-0520">NAD</keyword>
<evidence type="ECO:0000256" key="10">
    <source>
        <dbReference type="HAMAP-Rule" id="MF_01037"/>
    </source>
</evidence>
<dbReference type="PANTHER" id="PTHR11806:SF2">
    <property type="entry name" value="METHYLENETETRAHYDROFOLATE--TRNA-(URACIL-5-)-METHYLTRANSFERASE TRMFO"/>
    <property type="match status" value="1"/>
</dbReference>
<proteinExistence type="inferred from homology"/>
<keyword evidence="13" id="KW-1185">Reference proteome</keyword>
<name>A0A4Y7RD99_9FIRM</name>
<feature type="domain" description="MnmG N-terminal" evidence="11">
    <location>
        <begin position="6"/>
        <end position="369"/>
    </location>
</feature>
<evidence type="ECO:0000313" key="12">
    <source>
        <dbReference type="EMBL" id="TEB06723.1"/>
    </source>
</evidence>
<keyword evidence="4 10" id="KW-0285">Flavoprotein</keyword>
<comment type="similarity">
    <text evidence="10">Belongs to the MnmG family. TrmFO subfamily.</text>
</comment>
<evidence type="ECO:0000313" key="13">
    <source>
        <dbReference type="Proteomes" id="UP000298324"/>
    </source>
</evidence>
<keyword evidence="7 10" id="KW-0274">FAD</keyword>
<comment type="function">
    <text evidence="10">Catalyzes the folate-dependent formation of 5-methyl-uridine at position 54 (M-5-U54) in all tRNAs.</text>
</comment>
<dbReference type="GO" id="GO:0005829">
    <property type="term" value="C:cytosol"/>
    <property type="evidence" value="ECO:0007669"/>
    <property type="project" value="TreeGrafter"/>
</dbReference>
<comment type="catalytic activity">
    <reaction evidence="10">
        <text>uridine(54) in tRNA + (6R)-5,10-methylene-5,6,7,8-tetrahydrofolate + NADH + H(+) = 5-methyluridine(54) in tRNA + (6S)-5,6,7,8-tetrahydrofolate + NAD(+)</text>
        <dbReference type="Rhea" id="RHEA:16873"/>
        <dbReference type="Rhea" id="RHEA-COMP:10167"/>
        <dbReference type="Rhea" id="RHEA-COMP:10193"/>
        <dbReference type="ChEBI" id="CHEBI:15378"/>
        <dbReference type="ChEBI" id="CHEBI:15636"/>
        <dbReference type="ChEBI" id="CHEBI:57453"/>
        <dbReference type="ChEBI" id="CHEBI:57540"/>
        <dbReference type="ChEBI" id="CHEBI:57945"/>
        <dbReference type="ChEBI" id="CHEBI:65315"/>
        <dbReference type="ChEBI" id="CHEBI:74447"/>
        <dbReference type="EC" id="2.1.1.74"/>
    </reaction>
</comment>
<dbReference type="GO" id="GO:0030488">
    <property type="term" value="P:tRNA methylation"/>
    <property type="evidence" value="ECO:0007669"/>
    <property type="project" value="TreeGrafter"/>
</dbReference>
<comment type="subcellular location">
    <subcellularLocation>
        <location evidence="10">Cytoplasm</location>
    </subcellularLocation>
</comment>
<dbReference type="FunFam" id="3.50.50.60:FF:000040">
    <property type="entry name" value="Methylenetetrahydrofolate--tRNA-(uracil-5-)-methyltransferase TrmFO"/>
    <property type="match status" value="1"/>
</dbReference>
<reference evidence="12 13" key="1">
    <citation type="journal article" date="2018" name="Environ. Microbiol.">
        <title>Novel energy conservation strategies and behaviour of Pelotomaculum schinkii driving syntrophic propionate catabolism.</title>
        <authorList>
            <person name="Hidalgo-Ahumada C.A.P."/>
            <person name="Nobu M.K."/>
            <person name="Narihiro T."/>
            <person name="Tamaki H."/>
            <person name="Liu W.T."/>
            <person name="Kamagata Y."/>
            <person name="Stams A.J.M."/>
            <person name="Imachi H."/>
            <person name="Sousa D.Z."/>
        </authorList>
    </citation>
    <scope>NUCLEOTIDE SEQUENCE [LARGE SCALE GENOMIC DNA]</scope>
    <source>
        <strain evidence="12 13">HH</strain>
    </source>
</reference>
<keyword evidence="3 10" id="KW-0489">Methyltransferase</keyword>
<dbReference type="InterPro" id="IPR002218">
    <property type="entry name" value="MnmG-rel"/>
</dbReference>
<dbReference type="EMBL" id="QFGA01000001">
    <property type="protein sequence ID" value="TEB06723.1"/>
    <property type="molecule type" value="Genomic_DNA"/>
</dbReference>
<dbReference type="PROSITE" id="PS01281">
    <property type="entry name" value="GIDA_2"/>
    <property type="match status" value="1"/>
</dbReference>
<feature type="binding site" evidence="10">
    <location>
        <begin position="10"/>
        <end position="15"/>
    </location>
    <ligand>
        <name>FAD</name>
        <dbReference type="ChEBI" id="CHEBI:57692"/>
    </ligand>
</feature>
<evidence type="ECO:0000256" key="5">
    <source>
        <dbReference type="ARBA" id="ARBA00022679"/>
    </source>
</evidence>
<comment type="catalytic activity">
    <reaction evidence="10">
        <text>uridine(54) in tRNA + (6R)-5,10-methylene-5,6,7,8-tetrahydrofolate + NADPH + H(+) = 5-methyluridine(54) in tRNA + (6S)-5,6,7,8-tetrahydrofolate + NADP(+)</text>
        <dbReference type="Rhea" id="RHEA:62372"/>
        <dbReference type="Rhea" id="RHEA-COMP:10167"/>
        <dbReference type="Rhea" id="RHEA-COMP:10193"/>
        <dbReference type="ChEBI" id="CHEBI:15378"/>
        <dbReference type="ChEBI" id="CHEBI:15636"/>
        <dbReference type="ChEBI" id="CHEBI:57453"/>
        <dbReference type="ChEBI" id="CHEBI:57783"/>
        <dbReference type="ChEBI" id="CHEBI:58349"/>
        <dbReference type="ChEBI" id="CHEBI:65315"/>
        <dbReference type="ChEBI" id="CHEBI:74447"/>
        <dbReference type="EC" id="2.1.1.74"/>
    </reaction>
</comment>
<dbReference type="InterPro" id="IPR004417">
    <property type="entry name" value="TrmFO"/>
</dbReference>
<dbReference type="Pfam" id="PF01134">
    <property type="entry name" value="GIDA"/>
    <property type="match status" value="1"/>
</dbReference>
<dbReference type="Gene3D" id="3.50.50.60">
    <property type="entry name" value="FAD/NAD(P)-binding domain"/>
    <property type="match status" value="2"/>
</dbReference>
<dbReference type="NCBIfam" id="NF003739">
    <property type="entry name" value="PRK05335.1"/>
    <property type="match status" value="1"/>
</dbReference>